<organism evidence="1 2">
    <name type="scientific">Caulobacter hibisci</name>
    <dbReference type="NCBI Taxonomy" id="2035993"/>
    <lineage>
        <taxon>Bacteria</taxon>
        <taxon>Pseudomonadati</taxon>
        <taxon>Pseudomonadota</taxon>
        <taxon>Alphaproteobacteria</taxon>
        <taxon>Caulobacterales</taxon>
        <taxon>Caulobacteraceae</taxon>
        <taxon>Caulobacter</taxon>
    </lineage>
</organism>
<proteinExistence type="predicted"/>
<evidence type="ECO:0000313" key="1">
    <source>
        <dbReference type="EMBL" id="MBI1687080.1"/>
    </source>
</evidence>
<dbReference type="RefSeq" id="WP_198578962.1">
    <property type="nucleotide sequence ID" value="NZ_JADWOX010000040.1"/>
</dbReference>
<protein>
    <submittedName>
        <fullName evidence="1">Holdfast anchoring protein HfaA</fullName>
    </submittedName>
</protein>
<name>A0ABS0T5C3_9CAUL</name>
<dbReference type="Proteomes" id="UP000639859">
    <property type="component" value="Unassembled WGS sequence"/>
</dbReference>
<dbReference type="InterPro" id="IPR049851">
    <property type="entry name" value="Holdfast_HfaA"/>
</dbReference>
<keyword evidence="2" id="KW-1185">Reference proteome</keyword>
<accession>A0ABS0T5C3</accession>
<dbReference type="NCBIfam" id="NF037934">
    <property type="entry name" value="holdfast_HfaA"/>
    <property type="match status" value="1"/>
</dbReference>
<sequence>MASNKNKKPLVRARGAIFAAAPVLFGGALLGTLLLGTALPARAQSVTTNSASYNAGYGRTAGQENSIVDYSTRDANGNRVIVDGVMLTGADQSVYSSRSSSGSLDSYSGVGSLGGSSGATAIGNNLTVITQGSNNVVIVNSKQVNNGNVSASASTNGGVSNGN</sequence>
<evidence type="ECO:0000313" key="2">
    <source>
        <dbReference type="Proteomes" id="UP000639859"/>
    </source>
</evidence>
<comment type="caution">
    <text evidence="1">The sequence shown here is derived from an EMBL/GenBank/DDBJ whole genome shotgun (WGS) entry which is preliminary data.</text>
</comment>
<dbReference type="EMBL" id="JADWOX010000040">
    <property type="protein sequence ID" value="MBI1687080.1"/>
    <property type="molecule type" value="Genomic_DNA"/>
</dbReference>
<gene>
    <name evidence="1" type="primary">hfaA</name>
    <name evidence="1" type="ORF">I4Q42_25730</name>
</gene>
<reference evidence="1 2" key="1">
    <citation type="submission" date="2020-11" db="EMBL/GenBank/DDBJ databases">
        <title>genome sequence of strain KACC 18849.</title>
        <authorList>
            <person name="Gao J."/>
            <person name="Zhang X."/>
        </authorList>
    </citation>
    <scope>NUCLEOTIDE SEQUENCE [LARGE SCALE GENOMIC DNA]</scope>
    <source>
        <strain evidence="1 2">KACC 18849</strain>
    </source>
</reference>